<dbReference type="PANTHER" id="PTHR36617">
    <property type="entry name" value="PROTEIN, PUTATIVE-RELATED"/>
    <property type="match status" value="1"/>
</dbReference>
<gene>
    <name evidence="1" type="ORF">CK203_085308</name>
</gene>
<name>A0A438DCY2_VITVI</name>
<evidence type="ECO:0000313" key="1">
    <source>
        <dbReference type="EMBL" id="RVW33298.1"/>
    </source>
</evidence>
<sequence>MGAGRPMNNALKADYMGIVVEFPNGVGHWGRLAFRGHLTLHLPRGASLDSVDYIGLHSSIRDSQEHCAISRCSFLVGNGRRVLFWKDRGCGDSLLCVLFPSLFALALFKDAWVEDVWNFSVERELESLFLYIF</sequence>
<proteinExistence type="predicted"/>
<dbReference type="EMBL" id="QGNW01001682">
    <property type="protein sequence ID" value="RVW33298.1"/>
    <property type="molecule type" value="Genomic_DNA"/>
</dbReference>
<accession>A0A438DCY2</accession>
<dbReference type="AlphaFoldDB" id="A0A438DCY2"/>
<comment type="caution">
    <text evidence="1">The sequence shown here is derived from an EMBL/GenBank/DDBJ whole genome shotgun (WGS) entry which is preliminary data.</text>
</comment>
<organism evidence="1 2">
    <name type="scientific">Vitis vinifera</name>
    <name type="common">Grape</name>
    <dbReference type="NCBI Taxonomy" id="29760"/>
    <lineage>
        <taxon>Eukaryota</taxon>
        <taxon>Viridiplantae</taxon>
        <taxon>Streptophyta</taxon>
        <taxon>Embryophyta</taxon>
        <taxon>Tracheophyta</taxon>
        <taxon>Spermatophyta</taxon>
        <taxon>Magnoliopsida</taxon>
        <taxon>eudicotyledons</taxon>
        <taxon>Gunneridae</taxon>
        <taxon>Pentapetalae</taxon>
        <taxon>rosids</taxon>
        <taxon>Vitales</taxon>
        <taxon>Vitaceae</taxon>
        <taxon>Viteae</taxon>
        <taxon>Vitis</taxon>
    </lineage>
</organism>
<reference evidence="1 2" key="1">
    <citation type="journal article" date="2018" name="PLoS Genet.">
        <title>Population sequencing reveals clonal diversity and ancestral inbreeding in the grapevine cultivar Chardonnay.</title>
        <authorList>
            <person name="Roach M.J."/>
            <person name="Johnson D.L."/>
            <person name="Bohlmann J."/>
            <person name="van Vuuren H.J."/>
            <person name="Jones S.J."/>
            <person name="Pretorius I.S."/>
            <person name="Schmidt S.A."/>
            <person name="Borneman A.R."/>
        </authorList>
    </citation>
    <scope>NUCLEOTIDE SEQUENCE [LARGE SCALE GENOMIC DNA]</scope>
    <source>
        <strain evidence="2">cv. Chardonnay</strain>
        <tissue evidence="1">Leaf</tissue>
    </source>
</reference>
<evidence type="ECO:0000313" key="2">
    <source>
        <dbReference type="Proteomes" id="UP000288805"/>
    </source>
</evidence>
<protein>
    <submittedName>
        <fullName evidence="1">Uncharacterized protein</fullName>
    </submittedName>
</protein>
<dbReference type="Proteomes" id="UP000288805">
    <property type="component" value="Unassembled WGS sequence"/>
</dbReference>
<dbReference type="PANTHER" id="PTHR36617:SF15">
    <property type="entry name" value="REVERSE TRANSCRIPTASE ZINC-BINDING DOMAIN-CONTAINING PROTEIN"/>
    <property type="match status" value="1"/>
</dbReference>